<feature type="compositionally biased region" description="Polar residues" evidence="1">
    <location>
        <begin position="103"/>
        <end position="124"/>
    </location>
</feature>
<comment type="caution">
    <text evidence="2">The sequence shown here is derived from an EMBL/GenBank/DDBJ whole genome shotgun (WGS) entry which is preliminary data.</text>
</comment>
<evidence type="ECO:0000256" key="1">
    <source>
        <dbReference type="SAM" id="MobiDB-lite"/>
    </source>
</evidence>
<accession>A0AAW1UBY9</accession>
<organism evidence="2 3">
    <name type="scientific">Henosepilachna vigintioctopunctata</name>
    <dbReference type="NCBI Taxonomy" id="420089"/>
    <lineage>
        <taxon>Eukaryota</taxon>
        <taxon>Metazoa</taxon>
        <taxon>Ecdysozoa</taxon>
        <taxon>Arthropoda</taxon>
        <taxon>Hexapoda</taxon>
        <taxon>Insecta</taxon>
        <taxon>Pterygota</taxon>
        <taxon>Neoptera</taxon>
        <taxon>Endopterygota</taxon>
        <taxon>Coleoptera</taxon>
        <taxon>Polyphaga</taxon>
        <taxon>Cucujiformia</taxon>
        <taxon>Coccinelloidea</taxon>
        <taxon>Coccinellidae</taxon>
        <taxon>Epilachninae</taxon>
        <taxon>Epilachnini</taxon>
        <taxon>Henosepilachna</taxon>
    </lineage>
</organism>
<sequence>MILKFLLHPVFSFNFFTSDLETVNIQDCHSVIDNNNNIEENFKESALFFDSTYSYKGREPSTGLETMNMQVCHICDRNVSDLKKHLSSFHHFRTSTLEVFDKNGNNGKNTYQTSPIGNATNSYESPEHSSGPHILNSKKKMEIDIETGLLFQNSSV</sequence>
<evidence type="ECO:0008006" key="4">
    <source>
        <dbReference type="Google" id="ProtNLM"/>
    </source>
</evidence>
<feature type="region of interest" description="Disordered" evidence="1">
    <location>
        <begin position="103"/>
        <end position="137"/>
    </location>
</feature>
<dbReference type="AlphaFoldDB" id="A0AAW1UBY9"/>
<dbReference type="Proteomes" id="UP001431783">
    <property type="component" value="Unassembled WGS sequence"/>
</dbReference>
<name>A0AAW1UBY9_9CUCU</name>
<dbReference type="EMBL" id="JARQZJ010000043">
    <property type="protein sequence ID" value="KAK9877667.1"/>
    <property type="molecule type" value="Genomic_DNA"/>
</dbReference>
<evidence type="ECO:0000313" key="3">
    <source>
        <dbReference type="Proteomes" id="UP001431783"/>
    </source>
</evidence>
<protein>
    <recommendedName>
        <fullName evidence="4">C2H2-type domain-containing protein</fullName>
    </recommendedName>
</protein>
<gene>
    <name evidence="2" type="ORF">WA026_019338</name>
</gene>
<evidence type="ECO:0000313" key="2">
    <source>
        <dbReference type="EMBL" id="KAK9877667.1"/>
    </source>
</evidence>
<keyword evidence="3" id="KW-1185">Reference proteome</keyword>
<proteinExistence type="predicted"/>
<reference evidence="2 3" key="1">
    <citation type="submission" date="2023-03" db="EMBL/GenBank/DDBJ databases">
        <title>Genome insight into feeding habits of ladybird beetles.</title>
        <authorList>
            <person name="Li H.-S."/>
            <person name="Huang Y.-H."/>
            <person name="Pang H."/>
        </authorList>
    </citation>
    <scope>NUCLEOTIDE SEQUENCE [LARGE SCALE GENOMIC DNA]</scope>
    <source>
        <strain evidence="2">SYSU_2023b</strain>
        <tissue evidence="2">Whole body</tissue>
    </source>
</reference>